<feature type="region of interest" description="Disordered" evidence="1">
    <location>
        <begin position="1"/>
        <end position="62"/>
    </location>
</feature>
<sequence>QDLAQGGSRRQGRGARGSRPGSSLRRQHARDRSLHRPLRRPPRRSATRDARGDSGGGSGARCHCQEFDCFCWPRQGGV</sequence>
<reference evidence="2" key="1">
    <citation type="submission" date="2021-02" db="EMBL/GenBank/DDBJ databases">
        <authorList>
            <person name="Dougan E. K."/>
            <person name="Rhodes N."/>
            <person name="Thang M."/>
            <person name="Chan C."/>
        </authorList>
    </citation>
    <scope>NUCLEOTIDE SEQUENCE</scope>
</reference>
<evidence type="ECO:0000313" key="2">
    <source>
        <dbReference type="EMBL" id="CAE8672953.1"/>
    </source>
</evidence>
<dbReference type="AlphaFoldDB" id="A0A813J969"/>
<feature type="compositionally biased region" description="Basic residues" evidence="1">
    <location>
        <begin position="25"/>
        <end position="45"/>
    </location>
</feature>
<dbReference type="EMBL" id="CAJNNW010024519">
    <property type="protein sequence ID" value="CAE8672953.1"/>
    <property type="molecule type" value="Genomic_DNA"/>
</dbReference>
<evidence type="ECO:0000256" key="1">
    <source>
        <dbReference type="SAM" id="MobiDB-lite"/>
    </source>
</evidence>
<evidence type="ECO:0000313" key="3">
    <source>
        <dbReference type="Proteomes" id="UP000626109"/>
    </source>
</evidence>
<feature type="non-terminal residue" evidence="2">
    <location>
        <position position="78"/>
    </location>
</feature>
<proteinExistence type="predicted"/>
<organism evidence="2 3">
    <name type="scientific">Polarella glacialis</name>
    <name type="common">Dinoflagellate</name>
    <dbReference type="NCBI Taxonomy" id="89957"/>
    <lineage>
        <taxon>Eukaryota</taxon>
        <taxon>Sar</taxon>
        <taxon>Alveolata</taxon>
        <taxon>Dinophyceae</taxon>
        <taxon>Suessiales</taxon>
        <taxon>Suessiaceae</taxon>
        <taxon>Polarella</taxon>
    </lineage>
</organism>
<name>A0A813J969_POLGL</name>
<gene>
    <name evidence="2" type="ORF">PGLA2088_LOCUS18306</name>
</gene>
<accession>A0A813J969</accession>
<dbReference type="Proteomes" id="UP000626109">
    <property type="component" value="Unassembled WGS sequence"/>
</dbReference>
<comment type="caution">
    <text evidence="2">The sequence shown here is derived from an EMBL/GenBank/DDBJ whole genome shotgun (WGS) entry which is preliminary data.</text>
</comment>
<protein>
    <submittedName>
        <fullName evidence="2">Uncharacterized protein</fullName>
    </submittedName>
</protein>
<feature type="non-terminal residue" evidence="2">
    <location>
        <position position="1"/>
    </location>
</feature>